<dbReference type="InterPro" id="IPR011390">
    <property type="entry name" value="IGFBP_rP_mac25"/>
</dbReference>
<reference evidence="7" key="1">
    <citation type="submission" date="2020-03" db="EMBL/GenBank/DDBJ databases">
        <title>Intra-Species Differences in Population Size shape Life History and Genome Evolution.</title>
        <authorList>
            <person name="Willemsen D."/>
            <person name="Cui R."/>
            <person name="Valenzano D.R."/>
        </authorList>
    </citation>
    <scope>NUCLEOTIDE SEQUENCE</scope>
    <source>
        <strain evidence="7">GRZ</strain>
        <tissue evidence="7">Whole</tissue>
    </source>
</reference>
<dbReference type="InterPro" id="IPR009030">
    <property type="entry name" value="Growth_fac_rcpt_cys_sf"/>
</dbReference>
<keyword evidence="4" id="KW-1015">Disulfide bond</keyword>
<evidence type="ECO:0000256" key="3">
    <source>
        <dbReference type="ARBA" id="ARBA00022729"/>
    </source>
</evidence>
<feature type="domain" description="IGFBP N-terminal" evidence="6">
    <location>
        <begin position="31"/>
        <end position="110"/>
    </location>
</feature>
<dbReference type="GO" id="GO:0009966">
    <property type="term" value="P:regulation of signal transduction"/>
    <property type="evidence" value="ECO:0007669"/>
    <property type="project" value="TreeGrafter"/>
</dbReference>
<gene>
    <name evidence="7" type="ORF">G4P62_017908</name>
</gene>
<dbReference type="KEGG" id="nfu:107395502"/>
<dbReference type="EMBL" id="JAAVVJ010000004">
    <property type="protein sequence ID" value="KAF7225287.1"/>
    <property type="molecule type" value="Genomic_DNA"/>
</dbReference>
<evidence type="ECO:0000313" key="8">
    <source>
        <dbReference type="Proteomes" id="UP000822369"/>
    </source>
</evidence>
<dbReference type="Gene3D" id="4.10.40.20">
    <property type="match status" value="1"/>
</dbReference>
<dbReference type="Pfam" id="PF00219">
    <property type="entry name" value="IGFBP"/>
    <property type="match status" value="1"/>
</dbReference>
<evidence type="ECO:0000256" key="2">
    <source>
        <dbReference type="ARBA" id="ARBA00022525"/>
    </source>
</evidence>
<dbReference type="PROSITE" id="PS51323">
    <property type="entry name" value="IGFBP_N_2"/>
    <property type="match status" value="1"/>
</dbReference>
<proteinExistence type="predicted"/>
<keyword evidence="3 5" id="KW-0732">Signal</keyword>
<name>A0A9D2YSI4_NOTFU</name>
<sequence>MLKMWILLFLCGPLGSLGSKEVMSGATRQLQVLHCPPCEQIHCSSRRALKLQCRGGLTTGVCGCCPTCARLEGETCGGAWDYLGKCDIGLVCVYQESETEAEQKGICKAVVEHVDPDSCNPECTRDYCHANPSAICSARSVSLENTACQGCCQHTSCSSCLTLRRPPCHHTCAPSDSTCLQHFGRCVHNHVRESSDWLCNSNMQSNNEGSFVCLVPLQSSSSK</sequence>
<dbReference type="SUPFAM" id="SSF57184">
    <property type="entry name" value="Growth factor receptor domain"/>
    <property type="match status" value="1"/>
</dbReference>
<dbReference type="GO" id="GO:0005576">
    <property type="term" value="C:extracellular region"/>
    <property type="evidence" value="ECO:0007669"/>
    <property type="project" value="UniProtKB-SubCell"/>
</dbReference>
<dbReference type="InterPro" id="IPR000867">
    <property type="entry name" value="IGFBP-like"/>
</dbReference>
<dbReference type="GO" id="GO:0001558">
    <property type="term" value="P:regulation of cell growth"/>
    <property type="evidence" value="ECO:0007669"/>
    <property type="project" value="InterPro"/>
</dbReference>
<dbReference type="SMART" id="SM00121">
    <property type="entry name" value="IB"/>
    <property type="match status" value="1"/>
</dbReference>
<dbReference type="PANTHER" id="PTHR14186:SF20">
    <property type="entry name" value="CYSTEINE-RICH MOTOR NEURON 1 PROTEIN-LIKE"/>
    <property type="match status" value="1"/>
</dbReference>
<dbReference type="PANTHER" id="PTHR14186">
    <property type="entry name" value="INSULIN-LIKE GROWTH FACTOR BINDING PROTEIN-RELATED"/>
    <property type="match status" value="1"/>
</dbReference>
<dbReference type="OMA" id="RFGRCVH"/>
<comment type="caution">
    <text evidence="7">The sequence shown here is derived from an EMBL/GenBank/DDBJ whole genome shotgun (WGS) entry which is preliminary data.</text>
</comment>
<evidence type="ECO:0000256" key="4">
    <source>
        <dbReference type="ARBA" id="ARBA00023157"/>
    </source>
</evidence>
<dbReference type="AlphaFoldDB" id="A0A9D2YSI4"/>
<protein>
    <submittedName>
        <fullName evidence="7">Keratin-associated protein 10-7-like</fullName>
    </submittedName>
</protein>
<dbReference type="Proteomes" id="UP000822369">
    <property type="component" value="Chromosome 4"/>
</dbReference>
<evidence type="ECO:0000256" key="5">
    <source>
        <dbReference type="SAM" id="SignalP"/>
    </source>
</evidence>
<feature type="signal peptide" evidence="5">
    <location>
        <begin position="1"/>
        <end position="18"/>
    </location>
</feature>
<organism evidence="7 8">
    <name type="scientific">Nothobranchius furzeri</name>
    <name type="common">Turquoise killifish</name>
    <dbReference type="NCBI Taxonomy" id="105023"/>
    <lineage>
        <taxon>Eukaryota</taxon>
        <taxon>Metazoa</taxon>
        <taxon>Chordata</taxon>
        <taxon>Craniata</taxon>
        <taxon>Vertebrata</taxon>
        <taxon>Euteleostomi</taxon>
        <taxon>Actinopterygii</taxon>
        <taxon>Neopterygii</taxon>
        <taxon>Teleostei</taxon>
        <taxon>Neoteleostei</taxon>
        <taxon>Acanthomorphata</taxon>
        <taxon>Ovalentaria</taxon>
        <taxon>Atherinomorphae</taxon>
        <taxon>Cyprinodontiformes</taxon>
        <taxon>Nothobranchiidae</taxon>
        <taxon>Nothobranchius</taxon>
    </lineage>
</organism>
<evidence type="ECO:0000313" key="7">
    <source>
        <dbReference type="EMBL" id="KAF7225287.1"/>
    </source>
</evidence>
<dbReference type="OrthoDB" id="5976811at2759"/>
<feature type="chain" id="PRO_5038679590" evidence="5">
    <location>
        <begin position="19"/>
        <end position="223"/>
    </location>
</feature>
<comment type="subcellular location">
    <subcellularLocation>
        <location evidence="1">Secreted</location>
    </subcellularLocation>
</comment>
<accession>A0A9D2YSI4</accession>
<dbReference type="GO" id="GO:0005520">
    <property type="term" value="F:insulin-like growth factor binding"/>
    <property type="evidence" value="ECO:0007669"/>
    <property type="project" value="InterPro"/>
</dbReference>
<keyword evidence="2" id="KW-0964">Secreted</keyword>
<evidence type="ECO:0000256" key="1">
    <source>
        <dbReference type="ARBA" id="ARBA00004613"/>
    </source>
</evidence>
<evidence type="ECO:0000259" key="6">
    <source>
        <dbReference type="PROSITE" id="PS51323"/>
    </source>
</evidence>